<protein>
    <recommendedName>
        <fullName evidence="17">Cytochrome P450</fullName>
    </recommendedName>
</protein>
<dbReference type="OrthoDB" id="1055148at2759"/>
<keyword evidence="5 13" id="KW-0349">Heme</keyword>
<dbReference type="PANTHER" id="PTHR46300:SF2">
    <property type="entry name" value="CYTOCHROME P450 MONOOXYGENASE ALNH-RELATED"/>
    <property type="match status" value="1"/>
</dbReference>
<evidence type="ECO:0000313" key="15">
    <source>
        <dbReference type="EMBL" id="CCA71482.1"/>
    </source>
</evidence>
<dbReference type="GO" id="GO:0016020">
    <property type="term" value="C:membrane"/>
    <property type="evidence" value="ECO:0007669"/>
    <property type="project" value="UniProtKB-SubCell"/>
</dbReference>
<name>G4TJI7_SERID</name>
<dbReference type="GO" id="GO:0004497">
    <property type="term" value="F:monooxygenase activity"/>
    <property type="evidence" value="ECO:0007669"/>
    <property type="project" value="UniProtKB-KW"/>
</dbReference>
<evidence type="ECO:0000313" key="16">
    <source>
        <dbReference type="Proteomes" id="UP000007148"/>
    </source>
</evidence>
<dbReference type="PRINTS" id="PR00385">
    <property type="entry name" value="P450"/>
</dbReference>
<dbReference type="AlphaFoldDB" id="G4TJI7"/>
<evidence type="ECO:0000256" key="14">
    <source>
        <dbReference type="RuleBase" id="RU000461"/>
    </source>
</evidence>
<dbReference type="STRING" id="1109443.G4TJI7"/>
<evidence type="ECO:0000256" key="2">
    <source>
        <dbReference type="ARBA" id="ARBA00004370"/>
    </source>
</evidence>
<evidence type="ECO:0000256" key="11">
    <source>
        <dbReference type="ARBA" id="ARBA00023033"/>
    </source>
</evidence>
<dbReference type="OMA" id="HEESYDE"/>
<dbReference type="InParanoid" id="G4TJI7"/>
<comment type="subcellular location">
    <subcellularLocation>
        <location evidence="2">Membrane</location>
    </subcellularLocation>
</comment>
<dbReference type="InterPro" id="IPR050364">
    <property type="entry name" value="Cytochrome_P450_fung"/>
</dbReference>
<keyword evidence="11 14" id="KW-0503">Monooxygenase</keyword>
<dbReference type="Pfam" id="PF00067">
    <property type="entry name" value="p450"/>
    <property type="match status" value="1"/>
</dbReference>
<dbReference type="GO" id="GO:0016705">
    <property type="term" value="F:oxidoreductase activity, acting on paired donors, with incorporation or reduction of molecular oxygen"/>
    <property type="evidence" value="ECO:0007669"/>
    <property type="project" value="InterPro"/>
</dbReference>
<gene>
    <name evidence="15" type="ORF">PIIN_05419</name>
</gene>
<dbReference type="InterPro" id="IPR017972">
    <property type="entry name" value="Cyt_P450_CS"/>
</dbReference>
<dbReference type="PRINTS" id="PR00463">
    <property type="entry name" value="EP450I"/>
</dbReference>
<dbReference type="Gene3D" id="1.10.630.10">
    <property type="entry name" value="Cytochrome P450"/>
    <property type="match status" value="1"/>
</dbReference>
<dbReference type="InterPro" id="IPR001128">
    <property type="entry name" value="Cyt_P450"/>
</dbReference>
<accession>G4TJI7</accession>
<sequence length="471" mass="53762">MSNSTAAKAKRAGAALGPGPKRAPFVGNLFNFPEKKWYETFSSWATEYGDIVYIDLMGTPMIILNSLDAIQELMEKRMRIHSGRPHTTLVCDMMSWGYILTLLQPNKDFTEQRRLFQKSIGPRVVQEYDSFVQQGCPELLQRLSGFSGEPLAIVTRILTWRRTMGDILTRIAYGEHFFQHHGTEIIKYNIEGLEVIAWAFTRFWFVDVIPLMRYIPTWFPGANFRRVGNQGKHYANLIRYWSFGQVKAAMEKGITDESLVSKYLREGGISEDNLRDAVSAMYAAGVDTTSITITHFLYSITLYPEWQKRIHEEMDGVLGRGQTPTVDDVSKLEILAAVLKESLRWNPPVPLGVPHVSSQEDEANTFPGFVLRDPRLWGEDSQEFNPDRFSPDRNPLADGLPDVWSVPFGFGQRICPGRHLAQRTILLYAAVILSAYEVLPYEGEHLSPNEPFEDSNIRRISHFRCTFKPRS</sequence>
<keyword evidence="7 13" id="KW-0479">Metal-binding</keyword>
<feature type="binding site" description="axial binding residue" evidence="13">
    <location>
        <position position="415"/>
    </location>
    <ligand>
        <name>heme</name>
        <dbReference type="ChEBI" id="CHEBI:30413"/>
    </ligand>
    <ligandPart>
        <name>Fe</name>
        <dbReference type="ChEBI" id="CHEBI:18248"/>
    </ligandPart>
</feature>
<dbReference type="InterPro" id="IPR036396">
    <property type="entry name" value="Cyt_P450_sf"/>
</dbReference>
<evidence type="ECO:0000256" key="1">
    <source>
        <dbReference type="ARBA" id="ARBA00001971"/>
    </source>
</evidence>
<organism evidence="15 16">
    <name type="scientific">Serendipita indica (strain DSM 11827)</name>
    <name type="common">Root endophyte fungus</name>
    <name type="synonym">Piriformospora indica</name>
    <dbReference type="NCBI Taxonomy" id="1109443"/>
    <lineage>
        <taxon>Eukaryota</taxon>
        <taxon>Fungi</taxon>
        <taxon>Dikarya</taxon>
        <taxon>Basidiomycota</taxon>
        <taxon>Agaricomycotina</taxon>
        <taxon>Agaricomycetes</taxon>
        <taxon>Sebacinales</taxon>
        <taxon>Serendipitaceae</taxon>
        <taxon>Serendipita</taxon>
    </lineage>
</organism>
<dbReference type="EMBL" id="CAFZ01000121">
    <property type="protein sequence ID" value="CCA71482.1"/>
    <property type="molecule type" value="Genomic_DNA"/>
</dbReference>
<dbReference type="PANTHER" id="PTHR46300">
    <property type="entry name" value="P450, PUTATIVE (EUROFUNG)-RELATED-RELATED"/>
    <property type="match status" value="1"/>
</dbReference>
<proteinExistence type="inferred from homology"/>
<evidence type="ECO:0000256" key="12">
    <source>
        <dbReference type="ARBA" id="ARBA00023136"/>
    </source>
</evidence>
<comment type="caution">
    <text evidence="15">The sequence shown here is derived from an EMBL/GenBank/DDBJ whole genome shotgun (WGS) entry which is preliminary data.</text>
</comment>
<dbReference type="PROSITE" id="PS00086">
    <property type="entry name" value="CYTOCHROME_P450"/>
    <property type="match status" value="1"/>
</dbReference>
<dbReference type="InterPro" id="IPR002401">
    <property type="entry name" value="Cyt_P450_E_grp-I"/>
</dbReference>
<evidence type="ECO:0008006" key="17">
    <source>
        <dbReference type="Google" id="ProtNLM"/>
    </source>
</evidence>
<comment type="cofactor">
    <cofactor evidence="1 13">
        <name>heme</name>
        <dbReference type="ChEBI" id="CHEBI:30413"/>
    </cofactor>
</comment>
<evidence type="ECO:0000256" key="5">
    <source>
        <dbReference type="ARBA" id="ARBA00022617"/>
    </source>
</evidence>
<keyword evidence="9 14" id="KW-0560">Oxidoreductase</keyword>
<evidence type="ECO:0000256" key="13">
    <source>
        <dbReference type="PIRSR" id="PIRSR602401-1"/>
    </source>
</evidence>
<dbReference type="GO" id="GO:0020037">
    <property type="term" value="F:heme binding"/>
    <property type="evidence" value="ECO:0007669"/>
    <property type="project" value="InterPro"/>
</dbReference>
<reference evidence="15 16" key="1">
    <citation type="journal article" date="2011" name="PLoS Pathog.">
        <title>Endophytic Life Strategies Decoded by Genome and Transcriptome Analyses of the Mutualistic Root Symbiont Piriformospora indica.</title>
        <authorList>
            <person name="Zuccaro A."/>
            <person name="Lahrmann U."/>
            <person name="Guldener U."/>
            <person name="Langen G."/>
            <person name="Pfiffi S."/>
            <person name="Biedenkopf D."/>
            <person name="Wong P."/>
            <person name="Samans B."/>
            <person name="Grimm C."/>
            <person name="Basiewicz M."/>
            <person name="Murat C."/>
            <person name="Martin F."/>
            <person name="Kogel K.H."/>
        </authorList>
    </citation>
    <scope>NUCLEOTIDE SEQUENCE [LARGE SCALE GENOMIC DNA]</scope>
    <source>
        <strain evidence="15 16">DSM 11827</strain>
    </source>
</reference>
<evidence type="ECO:0000256" key="7">
    <source>
        <dbReference type="ARBA" id="ARBA00022723"/>
    </source>
</evidence>
<evidence type="ECO:0000256" key="10">
    <source>
        <dbReference type="ARBA" id="ARBA00023004"/>
    </source>
</evidence>
<evidence type="ECO:0000256" key="8">
    <source>
        <dbReference type="ARBA" id="ARBA00022989"/>
    </source>
</evidence>
<dbReference type="SUPFAM" id="SSF48264">
    <property type="entry name" value="Cytochrome P450"/>
    <property type="match status" value="1"/>
</dbReference>
<keyword evidence="8" id="KW-1133">Transmembrane helix</keyword>
<dbReference type="HOGENOM" id="CLU_001570_2_3_1"/>
<keyword evidence="16" id="KW-1185">Reference proteome</keyword>
<dbReference type="Proteomes" id="UP000007148">
    <property type="component" value="Unassembled WGS sequence"/>
</dbReference>
<keyword evidence="10 13" id="KW-0408">Iron</keyword>
<dbReference type="eggNOG" id="KOG0156">
    <property type="taxonomic scope" value="Eukaryota"/>
</dbReference>
<dbReference type="GO" id="GO:0005506">
    <property type="term" value="F:iron ion binding"/>
    <property type="evidence" value="ECO:0007669"/>
    <property type="project" value="InterPro"/>
</dbReference>
<evidence type="ECO:0000256" key="4">
    <source>
        <dbReference type="ARBA" id="ARBA00010617"/>
    </source>
</evidence>
<keyword evidence="6" id="KW-0812">Transmembrane</keyword>
<evidence type="ECO:0000256" key="6">
    <source>
        <dbReference type="ARBA" id="ARBA00022692"/>
    </source>
</evidence>
<evidence type="ECO:0000256" key="3">
    <source>
        <dbReference type="ARBA" id="ARBA00005179"/>
    </source>
</evidence>
<keyword evidence="12" id="KW-0472">Membrane</keyword>
<evidence type="ECO:0000256" key="9">
    <source>
        <dbReference type="ARBA" id="ARBA00023002"/>
    </source>
</evidence>
<comment type="similarity">
    <text evidence="4 14">Belongs to the cytochrome P450 family.</text>
</comment>
<comment type="pathway">
    <text evidence="3">Secondary metabolite biosynthesis.</text>
</comment>